<dbReference type="eggNOG" id="arCOG01378">
    <property type="taxonomic scope" value="Archaea"/>
</dbReference>
<dbReference type="KEGG" id="tba:TERMP_02098"/>
<dbReference type="Gene3D" id="3.40.720.10">
    <property type="entry name" value="Alkaline Phosphatase, subunit A"/>
    <property type="match status" value="1"/>
</dbReference>
<dbReference type="InterPro" id="IPR017850">
    <property type="entry name" value="Alkaline_phosphatase_core_sf"/>
</dbReference>
<evidence type="ECO:0000313" key="2">
    <source>
        <dbReference type="Proteomes" id="UP000007478"/>
    </source>
</evidence>
<dbReference type="GeneID" id="10042413"/>
<dbReference type="PANTHER" id="PTHR10151">
    <property type="entry name" value="ECTONUCLEOTIDE PYROPHOSPHATASE/PHOSPHODIESTERASE"/>
    <property type="match status" value="1"/>
</dbReference>
<dbReference type="AlphaFoldDB" id="F0LLX3"/>
<dbReference type="SUPFAM" id="SSF53649">
    <property type="entry name" value="Alkaline phosphatase-like"/>
    <property type="match status" value="1"/>
</dbReference>
<dbReference type="PANTHER" id="PTHR10151:SF120">
    <property type="entry name" value="BIS(5'-ADENOSYL)-TRIPHOSPHATASE"/>
    <property type="match status" value="1"/>
</dbReference>
<sequence>MKILGIFIDALNPGFINETDTPFLYRLSNRGENIVSLESVLGFSTTIGATIFTGTYPDRHGIWIEYYYNPNYSPYSKIPLIKLSKPIDYIPIQIIRSGINFLLSKYVYPYYAKKLGYSELAPYNIPYKIITYFDVVTFKHYTEPKAFPVPSLVDVLIENGVSFYYSTHISEATLKNALSSDVSIFYFSKADLVGHIFGVGSKQHRNTLREIDRKVEHLVNTYRRKFGNNFEVLVFSDHGMANVNKKISTISWVKDKELGKKYLIAIESTMMRFWYFDERYKEKIREKLNSLGYGHLLSTKEKKQLRIHFSDNKYGEDIFLVDQGYVLYPSFKSWSIPKAMHGYHPALKEQQAVLISPTISGITEASVVDIMPTILKLLDLEIPKTVEGQPLVG</sequence>
<dbReference type="PATRIC" id="fig|391623.17.peg.2095"/>
<dbReference type="Proteomes" id="UP000007478">
    <property type="component" value="Chromosome"/>
</dbReference>
<dbReference type="OrthoDB" id="33550at2157"/>
<reference evidence="1 2" key="1">
    <citation type="journal article" date="2011" name="J. Bacteriol.">
        <title>Complete genome sequence of the hyperthermophilic, piezophilic, heterotrophic, and carboxydotrophic archaeon Thermococcus barophilus MP.</title>
        <authorList>
            <person name="Vannier P."/>
            <person name="Marteinsson V.T."/>
            <person name="Fridjonsson O.H."/>
            <person name="Oger P."/>
            <person name="Jebbar M."/>
        </authorList>
    </citation>
    <scope>NUCLEOTIDE SEQUENCE [LARGE SCALE GENOMIC DNA]</scope>
    <source>
        <strain evidence="2">DSM 11836 / MP</strain>
    </source>
</reference>
<dbReference type="HOGENOM" id="CLU_686773_0_0_2"/>
<dbReference type="Pfam" id="PF01663">
    <property type="entry name" value="Phosphodiest"/>
    <property type="match status" value="1"/>
</dbReference>
<accession>F0LLX3</accession>
<dbReference type="EMBL" id="CP002372">
    <property type="protein sequence ID" value="ADT85072.1"/>
    <property type="molecule type" value="Genomic_DNA"/>
</dbReference>
<dbReference type="InterPro" id="IPR002591">
    <property type="entry name" value="Phosphodiest/P_Trfase"/>
</dbReference>
<protein>
    <submittedName>
        <fullName evidence="1">Uncharacterized protein</fullName>
    </submittedName>
</protein>
<organism evidence="1 2">
    <name type="scientific">Thermococcus barophilus (strain DSM 11836 / MP)</name>
    <dbReference type="NCBI Taxonomy" id="391623"/>
    <lineage>
        <taxon>Archaea</taxon>
        <taxon>Methanobacteriati</taxon>
        <taxon>Methanobacteriota</taxon>
        <taxon>Thermococci</taxon>
        <taxon>Thermococcales</taxon>
        <taxon>Thermococcaceae</taxon>
        <taxon>Thermococcus</taxon>
    </lineage>
</organism>
<name>F0LLX3_THEBM</name>
<proteinExistence type="predicted"/>
<keyword evidence="2" id="KW-1185">Reference proteome</keyword>
<gene>
    <name evidence="1" type="ordered locus">TERMP_02098</name>
</gene>
<dbReference type="GO" id="GO:0016787">
    <property type="term" value="F:hydrolase activity"/>
    <property type="evidence" value="ECO:0007669"/>
    <property type="project" value="UniProtKB-ARBA"/>
</dbReference>
<dbReference type="RefSeq" id="WP_013468368.1">
    <property type="nucleotide sequence ID" value="NC_014804.1"/>
</dbReference>
<evidence type="ECO:0000313" key="1">
    <source>
        <dbReference type="EMBL" id="ADT85072.1"/>
    </source>
</evidence>